<evidence type="ECO:0000313" key="3">
    <source>
        <dbReference type="EMBL" id="CAA7397463.1"/>
    </source>
</evidence>
<reference evidence="3" key="1">
    <citation type="submission" date="2020-02" db="EMBL/GenBank/DDBJ databases">
        <authorList>
            <person name="Scholz U."/>
            <person name="Mascher M."/>
            <person name="Fiebig A."/>
        </authorList>
    </citation>
    <scope>NUCLEOTIDE SEQUENCE</scope>
</reference>
<feature type="compositionally biased region" description="Basic and acidic residues" evidence="1">
    <location>
        <begin position="21"/>
        <end position="33"/>
    </location>
</feature>
<keyword evidence="4" id="KW-1185">Reference proteome</keyword>
<organism evidence="3 4">
    <name type="scientific">Spirodela intermedia</name>
    <name type="common">Intermediate duckweed</name>
    <dbReference type="NCBI Taxonomy" id="51605"/>
    <lineage>
        <taxon>Eukaryota</taxon>
        <taxon>Viridiplantae</taxon>
        <taxon>Streptophyta</taxon>
        <taxon>Embryophyta</taxon>
        <taxon>Tracheophyta</taxon>
        <taxon>Spermatophyta</taxon>
        <taxon>Magnoliopsida</taxon>
        <taxon>Liliopsida</taxon>
        <taxon>Araceae</taxon>
        <taxon>Lemnoideae</taxon>
        <taxon>Spirodela</taxon>
    </lineage>
</organism>
<evidence type="ECO:0000313" key="4">
    <source>
        <dbReference type="Proteomes" id="UP000663760"/>
    </source>
</evidence>
<dbReference type="AlphaFoldDB" id="A0A7I8KI64"/>
<accession>A0A7I8KI64</accession>
<feature type="compositionally biased region" description="Basic residues" evidence="1">
    <location>
        <begin position="11"/>
        <end position="20"/>
    </location>
</feature>
<dbReference type="Proteomes" id="UP000663760">
    <property type="component" value="Chromosome 6"/>
</dbReference>
<evidence type="ECO:0000313" key="2">
    <source>
        <dbReference type="EMBL" id="CAA2621393.1"/>
    </source>
</evidence>
<dbReference type="EMBL" id="LR746269">
    <property type="protein sequence ID" value="CAA7397463.1"/>
    <property type="molecule type" value="Genomic_DNA"/>
</dbReference>
<feature type="region of interest" description="Disordered" evidence="1">
    <location>
        <begin position="1"/>
        <end position="33"/>
    </location>
</feature>
<proteinExistence type="predicted"/>
<gene>
    <name evidence="2" type="ORF">SI7747_06007496</name>
    <name evidence="3" type="ORF">SI8410_06008128</name>
</gene>
<evidence type="ECO:0000256" key="1">
    <source>
        <dbReference type="SAM" id="MobiDB-lite"/>
    </source>
</evidence>
<name>A0A7I8KI64_SPIIN</name>
<protein>
    <submittedName>
        <fullName evidence="3">Uncharacterized protein</fullName>
    </submittedName>
</protein>
<dbReference type="EMBL" id="LR743593">
    <property type="protein sequence ID" value="CAA2621393.1"/>
    <property type="molecule type" value="Genomic_DNA"/>
</dbReference>
<sequence length="33" mass="3948">MTIQGMTACNKGKKKNHRHFSREPHTDPRDLRR</sequence>